<evidence type="ECO:0000313" key="2">
    <source>
        <dbReference type="Proteomes" id="UP000196082"/>
    </source>
</evidence>
<gene>
    <name evidence="1" type="ORF">B8W72_27845</name>
</gene>
<dbReference type="AlphaFoldDB" id="A0A1Y3KFC6"/>
<dbReference type="EMBL" id="NFSB01000090">
    <property type="protein sequence ID" value="OUM23714.1"/>
    <property type="molecule type" value="Genomic_DNA"/>
</dbReference>
<accession>A0A1Y3KFC6</accession>
<sequence>MIVKKGEVIILASGIFESYSREGPFVALQDFDLAVLVGERTVAGMARLEVDDLLDAVSEMLIERGFLGELPCRKIHLGAMGAIDIKVESDAF</sequence>
<evidence type="ECO:0000313" key="1">
    <source>
        <dbReference type="EMBL" id="OUM23714.1"/>
    </source>
</evidence>
<comment type="caution">
    <text evidence="1">The sequence shown here is derived from an EMBL/GenBank/DDBJ whole genome shotgun (WGS) entry which is preliminary data.</text>
</comment>
<protein>
    <submittedName>
        <fullName evidence="1">Uncharacterized protein</fullName>
    </submittedName>
</protein>
<dbReference type="Proteomes" id="UP000196082">
    <property type="component" value="Unassembled WGS sequence"/>
</dbReference>
<organism evidence="1 2">
    <name type="scientific">Pseudomonas putida</name>
    <name type="common">Arthrobacter siderocapsulatus</name>
    <dbReference type="NCBI Taxonomy" id="303"/>
    <lineage>
        <taxon>Bacteria</taxon>
        <taxon>Pseudomonadati</taxon>
        <taxon>Pseudomonadota</taxon>
        <taxon>Gammaproteobacteria</taxon>
        <taxon>Pseudomonadales</taxon>
        <taxon>Pseudomonadaceae</taxon>
        <taxon>Pseudomonas</taxon>
    </lineage>
</organism>
<reference evidence="1 2" key="1">
    <citation type="submission" date="2017-05" db="EMBL/GenBank/DDBJ databases">
        <title>Whole genome sequence of Pseudomonas putida isolate 1312 commercialized as a biostimulant.</title>
        <authorList>
            <person name="Crovadore J."/>
            <person name="Blanc P."/>
            <person name="Chablais R."/>
            <person name="Cochard B."/>
            <person name="Grizard D."/>
            <person name="Lefort F."/>
        </authorList>
    </citation>
    <scope>NUCLEOTIDE SEQUENCE [LARGE SCALE GENOMIC DNA]</scope>
    <source>
        <strain evidence="1 2">1312</strain>
    </source>
</reference>
<name>A0A1Y3KFC6_PSEPU</name>
<dbReference type="RefSeq" id="WP_086978730.1">
    <property type="nucleotide sequence ID" value="NZ_NFSB01000090.1"/>
</dbReference>
<proteinExistence type="predicted"/>